<sequence>MKVVDSKNKPVPYLTAKTHARLKHDYASWHPDHVSKVLKKKSPKLLYQDKSKFDSFSIFHDALQESRKHAAMISENGNHVTVFDMGYLTGYDARARRQTSTVTLVTKANGEVITAYPGTPWAQSSG</sequence>
<evidence type="ECO:0000313" key="1">
    <source>
        <dbReference type="EMBL" id="WKN35106.1"/>
    </source>
</evidence>
<dbReference type="AlphaFoldDB" id="A0AA49GJY5"/>
<gene>
    <name evidence="1" type="ORF">K4G66_22270</name>
</gene>
<protein>
    <submittedName>
        <fullName evidence="1">Uncharacterized protein</fullName>
    </submittedName>
</protein>
<accession>A0AA49GJY5</accession>
<proteinExistence type="predicted"/>
<organism evidence="1">
    <name type="scientific">Roseihalotalea indica</name>
    <dbReference type="NCBI Taxonomy" id="2867963"/>
    <lineage>
        <taxon>Bacteria</taxon>
        <taxon>Pseudomonadati</taxon>
        <taxon>Bacteroidota</taxon>
        <taxon>Cytophagia</taxon>
        <taxon>Cytophagales</taxon>
        <taxon>Catalimonadaceae</taxon>
        <taxon>Roseihalotalea</taxon>
    </lineage>
</organism>
<reference evidence="1" key="2">
    <citation type="journal article" date="2024" name="Antonie Van Leeuwenhoek">
        <title>Roseihalotalea indica gen. nov., sp. nov., a halophilic Bacteroidetes from mesopelagic Southwest Indian Ocean with higher carbohydrate metabolic potential.</title>
        <authorList>
            <person name="Chen B."/>
            <person name="Zhang M."/>
            <person name="Lin D."/>
            <person name="Ye J."/>
            <person name="Tang K."/>
        </authorList>
    </citation>
    <scope>NUCLEOTIDE SEQUENCE</scope>
    <source>
        <strain evidence="1">TK19036</strain>
    </source>
</reference>
<dbReference type="EMBL" id="CP120682">
    <property type="protein sequence ID" value="WKN35106.1"/>
    <property type="molecule type" value="Genomic_DNA"/>
</dbReference>
<reference evidence="1" key="1">
    <citation type="journal article" date="2023" name="Comput. Struct. Biotechnol. J.">
        <title>Discovery of a novel marine Bacteroidetes with a rich repertoire of carbohydrate-active enzymes.</title>
        <authorList>
            <person name="Chen B."/>
            <person name="Liu G."/>
            <person name="Chen Q."/>
            <person name="Wang H."/>
            <person name="Liu L."/>
            <person name="Tang K."/>
        </authorList>
    </citation>
    <scope>NUCLEOTIDE SEQUENCE</scope>
    <source>
        <strain evidence="1">TK19036</strain>
    </source>
</reference>
<name>A0AA49GJY5_9BACT</name>